<evidence type="ECO:0000313" key="3">
    <source>
        <dbReference type="EMBL" id="CAI8033128.1"/>
    </source>
</evidence>
<feature type="compositionally biased region" description="Basic and acidic residues" evidence="2">
    <location>
        <begin position="520"/>
        <end position="531"/>
    </location>
</feature>
<keyword evidence="4" id="KW-1185">Reference proteome</keyword>
<proteinExistence type="predicted"/>
<keyword evidence="1" id="KW-0677">Repeat</keyword>
<name>A0AA35WTE5_GEOBA</name>
<dbReference type="PANTHER" id="PTHR23084">
    <property type="entry name" value="PHOSPHATIDYLINOSITOL-4-PHOSPHATE 5-KINASE RELATED"/>
    <property type="match status" value="1"/>
</dbReference>
<evidence type="ECO:0000313" key="4">
    <source>
        <dbReference type="Proteomes" id="UP001174909"/>
    </source>
</evidence>
<feature type="compositionally biased region" description="Low complexity" evidence="2">
    <location>
        <begin position="333"/>
        <end position="352"/>
    </location>
</feature>
<dbReference type="FunFam" id="2.20.110.10:FF:000002">
    <property type="entry name" value="Phosphatidylinositol 4-phosphate 5-kinase 8"/>
    <property type="match status" value="1"/>
</dbReference>
<dbReference type="AlphaFoldDB" id="A0AA35WTE5"/>
<dbReference type="InterPro" id="IPR003409">
    <property type="entry name" value="MORN"/>
</dbReference>
<organism evidence="3 4">
    <name type="scientific">Geodia barretti</name>
    <name type="common">Barrett's horny sponge</name>
    <dbReference type="NCBI Taxonomy" id="519541"/>
    <lineage>
        <taxon>Eukaryota</taxon>
        <taxon>Metazoa</taxon>
        <taxon>Porifera</taxon>
        <taxon>Demospongiae</taxon>
        <taxon>Heteroscleromorpha</taxon>
        <taxon>Tetractinellida</taxon>
        <taxon>Astrophorina</taxon>
        <taxon>Geodiidae</taxon>
        <taxon>Geodia</taxon>
    </lineage>
</organism>
<reference evidence="3" key="1">
    <citation type="submission" date="2023-03" db="EMBL/GenBank/DDBJ databases">
        <authorList>
            <person name="Steffen K."/>
            <person name="Cardenas P."/>
        </authorList>
    </citation>
    <scope>NUCLEOTIDE SEQUENCE</scope>
</reference>
<feature type="region of interest" description="Disordered" evidence="2">
    <location>
        <begin position="1"/>
        <end position="35"/>
    </location>
</feature>
<dbReference type="Pfam" id="PF02493">
    <property type="entry name" value="MORN"/>
    <property type="match status" value="9"/>
</dbReference>
<feature type="region of interest" description="Disordered" evidence="2">
    <location>
        <begin position="296"/>
        <end position="360"/>
    </location>
</feature>
<comment type="caution">
    <text evidence="3">The sequence shown here is derived from an EMBL/GenBank/DDBJ whole genome shotgun (WGS) entry which is preliminary data.</text>
</comment>
<protein>
    <submittedName>
        <fullName evidence="3">MORN repeat-containing protein 1</fullName>
    </submittedName>
</protein>
<feature type="region of interest" description="Disordered" evidence="2">
    <location>
        <begin position="451"/>
        <end position="538"/>
    </location>
</feature>
<feature type="compositionally biased region" description="Low complexity" evidence="2">
    <location>
        <begin position="377"/>
        <end position="386"/>
    </location>
</feature>
<dbReference type="Gene3D" id="2.20.110.10">
    <property type="entry name" value="Histone H3 K4-specific methyltransferase SET7/9 N-terminal domain"/>
    <property type="match status" value="3"/>
</dbReference>
<dbReference type="SMART" id="SM00698">
    <property type="entry name" value="MORN"/>
    <property type="match status" value="9"/>
</dbReference>
<evidence type="ECO:0000256" key="1">
    <source>
        <dbReference type="ARBA" id="ARBA00022737"/>
    </source>
</evidence>
<accession>A0AA35WTE5</accession>
<feature type="region of interest" description="Disordered" evidence="2">
    <location>
        <begin position="377"/>
        <end position="410"/>
    </location>
</feature>
<dbReference type="Proteomes" id="UP001174909">
    <property type="component" value="Unassembled WGS sequence"/>
</dbReference>
<dbReference type="SUPFAM" id="SSF82185">
    <property type="entry name" value="Histone H3 K4-specific methyltransferase SET7/9 N-terminal domain"/>
    <property type="match status" value="2"/>
</dbReference>
<dbReference type="PANTHER" id="PTHR23084:SF263">
    <property type="entry name" value="MORN REPEAT-CONTAINING PROTEIN 1"/>
    <property type="match status" value="1"/>
</dbReference>
<feature type="compositionally biased region" description="Basic and acidic residues" evidence="2">
    <location>
        <begin position="387"/>
        <end position="398"/>
    </location>
</feature>
<feature type="region of interest" description="Disordered" evidence="2">
    <location>
        <begin position="582"/>
        <end position="609"/>
    </location>
</feature>
<sequence length="609" mass="66796">MIRNKMAAIAHQQRRRQRNGTAKQRTAEAESNRGGYIGETKNQLRHGYGVYNYENKFFRYEGQWESGLKHGHGKLLLGDGGHYEGTFVKGEMEGHGYRVFGLSGNIYTGQFRRGEPYGQGLMRSPDREQFEGDFREGRREGFGTLTERDGACYEGEFHGNRRHGEGFQVYANGDQYKGDWVKGQRHGHGVLRCSNGTTYEGQWRGGVYHGEGTMSHCSGVSYSGLWVNGRPTGESVCLRLAGEGGREVVVVQGERFNIHFHCLDSNGSIATLGLTCCLMLESGRSFRVSAAIQRKAGVTGKASPQQQQDTETGDFTKPPFGYEATPYELLQLPQSTDSSQRSSTTTPPDSGSTPPPQSAQPLQLSRLTRHLYPLHSSSTHSLSLLSRDSENDTPRRSSLEPTTSTKSLQDLSSFADDDSALDSYTTPSISVTNGGEGSFPELFLPPPIIPLPQIKSKKLPRSSSRSLKSRENQSQTPPPSEQGAQSGGGVQTLQSQSRESIVGTVRSPSSLLVGESSVSIREREGDDEKKGVSPQSKAAKKLIQKRAKFCTPGSYVLTVTEVTSPPFLGKLLSPLHTQVTVLSQKTKKNRDSPLSNLTRSKSKPSDRLH</sequence>
<evidence type="ECO:0000256" key="2">
    <source>
        <dbReference type="SAM" id="MobiDB-lite"/>
    </source>
</evidence>
<gene>
    <name evidence="3" type="ORF">GBAR_LOCUS18683</name>
</gene>
<dbReference type="EMBL" id="CASHTH010002642">
    <property type="protein sequence ID" value="CAI8033128.1"/>
    <property type="molecule type" value="Genomic_DNA"/>
</dbReference>